<evidence type="ECO:0000313" key="1">
    <source>
        <dbReference type="EMBL" id="PSW21481.1"/>
    </source>
</evidence>
<name>A0A2T3NYY1_9GAMM</name>
<organism evidence="1 2">
    <name type="scientific">Photobacterium sanctipauli</name>
    <dbReference type="NCBI Taxonomy" id="1342794"/>
    <lineage>
        <taxon>Bacteria</taxon>
        <taxon>Pseudomonadati</taxon>
        <taxon>Pseudomonadota</taxon>
        <taxon>Gammaproteobacteria</taxon>
        <taxon>Vibrionales</taxon>
        <taxon>Vibrionaceae</taxon>
        <taxon>Photobacterium</taxon>
    </lineage>
</organism>
<keyword evidence="2" id="KW-1185">Reference proteome</keyword>
<reference evidence="1 2" key="1">
    <citation type="submission" date="2018-01" db="EMBL/GenBank/DDBJ databases">
        <title>Whole genome sequencing of Histamine producing bacteria.</title>
        <authorList>
            <person name="Butler K."/>
        </authorList>
    </citation>
    <scope>NUCLEOTIDE SEQUENCE [LARGE SCALE GENOMIC DNA]</scope>
    <source>
        <strain evidence="1 2">DSM 100436</strain>
    </source>
</reference>
<dbReference type="PROSITE" id="PS51257">
    <property type="entry name" value="PROKAR_LIPOPROTEIN"/>
    <property type="match status" value="1"/>
</dbReference>
<evidence type="ECO:0000313" key="2">
    <source>
        <dbReference type="Proteomes" id="UP000241771"/>
    </source>
</evidence>
<dbReference type="Proteomes" id="UP000241771">
    <property type="component" value="Unassembled WGS sequence"/>
</dbReference>
<gene>
    <name evidence="1" type="ORF">C9I98_06040</name>
</gene>
<proteinExistence type="predicted"/>
<dbReference type="AlphaFoldDB" id="A0A2T3NYY1"/>
<dbReference type="RefSeq" id="WP_107271708.1">
    <property type="nucleotide sequence ID" value="NZ_PYMA01000002.1"/>
</dbReference>
<accession>A0A2T3NYY1</accession>
<sequence length="345" mass="40483">MRYVFLICCCWLLIGCERDTATAQFKTYSQRLANVLDISAASAKPGDIPEFPATRELTLPVEDIRIGILDAYELRKCGLFNLIAERNSILGKVQDKSRQLRYELMLLRGIEHCLKTLPDDFELSDELRSFEQQKQAQLPIYLWNMLVTGKEWRQQLTLFHQPFSLNEFYGFNESLNAFKYLLYLSSQINDQQSVPDKQAERVLYHQEQIHPHHYFGQLIYSISLSSQWLDAITTMLESQEQRIICGEGRNQQTAQYLTNVFYKFFATDLQSYLAELDSQYLEIQPILSQLLLQHSLKTPEMTPYINYYLMGEMHEDFRRATLAHVQFWQRVFKRCNIKVGRSPLG</sequence>
<comment type="caution">
    <text evidence="1">The sequence shown here is derived from an EMBL/GenBank/DDBJ whole genome shotgun (WGS) entry which is preliminary data.</text>
</comment>
<protein>
    <submittedName>
        <fullName evidence="1">DUF3080 domain-containing protein</fullName>
    </submittedName>
</protein>
<dbReference type="Pfam" id="PF11279">
    <property type="entry name" value="DUF3080"/>
    <property type="match status" value="1"/>
</dbReference>
<dbReference type="EMBL" id="PYMA01000002">
    <property type="protein sequence ID" value="PSW21481.1"/>
    <property type="molecule type" value="Genomic_DNA"/>
</dbReference>
<dbReference type="InterPro" id="IPR021431">
    <property type="entry name" value="DUF3080"/>
</dbReference>